<dbReference type="SUPFAM" id="SSF57997">
    <property type="entry name" value="Tropomyosin"/>
    <property type="match status" value="1"/>
</dbReference>
<dbReference type="InterPro" id="IPR011011">
    <property type="entry name" value="Znf_FYVE_PHD"/>
</dbReference>
<feature type="coiled-coil region" evidence="5">
    <location>
        <begin position="1759"/>
        <end position="1828"/>
    </location>
</feature>
<dbReference type="PANTHER" id="PTHR46753:SF3">
    <property type="entry name" value="PDZ DOMAIN-CONTAINING PROTEIN"/>
    <property type="match status" value="1"/>
</dbReference>
<dbReference type="PROSITE" id="PS50178">
    <property type="entry name" value="ZF_FYVE"/>
    <property type="match status" value="1"/>
</dbReference>
<evidence type="ECO:0000256" key="5">
    <source>
        <dbReference type="SAM" id="Coils"/>
    </source>
</evidence>
<feature type="coiled-coil region" evidence="5">
    <location>
        <begin position="272"/>
        <end position="309"/>
    </location>
</feature>
<dbReference type="Pfam" id="PF01363">
    <property type="entry name" value="FYVE"/>
    <property type="match status" value="1"/>
</dbReference>
<feature type="coiled-coil region" evidence="5">
    <location>
        <begin position="975"/>
        <end position="1193"/>
    </location>
</feature>
<evidence type="ECO:0000256" key="6">
    <source>
        <dbReference type="SAM" id="MobiDB-lite"/>
    </source>
</evidence>
<feature type="region of interest" description="Disordered" evidence="6">
    <location>
        <begin position="1274"/>
        <end position="1293"/>
    </location>
</feature>
<feature type="coiled-coil region" evidence="5">
    <location>
        <begin position="339"/>
        <end position="471"/>
    </location>
</feature>
<dbReference type="GeneID" id="25900663"/>
<feature type="coiled-coil region" evidence="5">
    <location>
        <begin position="1883"/>
        <end position="1991"/>
    </location>
</feature>
<dbReference type="RefSeq" id="XP_014161627.1">
    <property type="nucleotide sequence ID" value="XM_014306152.1"/>
</dbReference>
<dbReference type="SMART" id="SM00064">
    <property type="entry name" value="FYVE"/>
    <property type="match status" value="1"/>
</dbReference>
<accession>A0A0L0GF98</accession>
<evidence type="ECO:0000313" key="9">
    <source>
        <dbReference type="Proteomes" id="UP000054560"/>
    </source>
</evidence>
<dbReference type="GO" id="GO:0008270">
    <property type="term" value="F:zinc ion binding"/>
    <property type="evidence" value="ECO:0007669"/>
    <property type="project" value="UniProtKB-KW"/>
</dbReference>
<keyword evidence="3" id="KW-0862">Zinc</keyword>
<evidence type="ECO:0000256" key="1">
    <source>
        <dbReference type="ARBA" id="ARBA00022723"/>
    </source>
</evidence>
<feature type="coiled-coil region" evidence="5">
    <location>
        <begin position="876"/>
        <end position="949"/>
    </location>
</feature>
<dbReference type="STRING" id="667725.A0A0L0GF98"/>
<dbReference type="SUPFAM" id="SSF57903">
    <property type="entry name" value="FYVE/PHD zinc finger"/>
    <property type="match status" value="1"/>
</dbReference>
<dbReference type="Gene3D" id="3.30.40.10">
    <property type="entry name" value="Zinc/RING finger domain, C3HC4 (zinc finger)"/>
    <property type="match status" value="1"/>
</dbReference>
<dbReference type="OrthoDB" id="660555at2759"/>
<dbReference type="EMBL" id="KQ241600">
    <property type="protein sequence ID" value="KNC87725.1"/>
    <property type="molecule type" value="Genomic_DNA"/>
</dbReference>
<gene>
    <name evidence="8" type="ORF">SARC_00159</name>
</gene>
<dbReference type="PANTHER" id="PTHR46753">
    <property type="entry name" value="FYVE AND COILED-COIL DOMAIN-CONTAINING PROTEIN 1"/>
    <property type="match status" value="1"/>
</dbReference>
<keyword evidence="9" id="KW-1185">Reference proteome</keyword>
<feature type="compositionally biased region" description="Basic and acidic residues" evidence="6">
    <location>
        <begin position="1282"/>
        <end position="1293"/>
    </location>
</feature>
<evidence type="ECO:0000259" key="7">
    <source>
        <dbReference type="PROSITE" id="PS50178"/>
    </source>
</evidence>
<feature type="region of interest" description="Disordered" evidence="6">
    <location>
        <begin position="563"/>
        <end position="582"/>
    </location>
</feature>
<feature type="coiled-coil region" evidence="5">
    <location>
        <begin position="42"/>
        <end position="133"/>
    </location>
</feature>
<keyword evidence="2 4" id="KW-0863">Zinc-finger</keyword>
<dbReference type="Proteomes" id="UP000054560">
    <property type="component" value="Unassembled WGS sequence"/>
</dbReference>
<sequence>MNTQKLQTENGDLQRQISQLNVSLTTVQEALSTTEAANEKAGKVLESKYEALKKEFRKLKRKDDERGRSENEHNSDNLKIEALQQTIEIIKQERDELKLEIDKQYQAGLDSMAVEQREKFQELNRNMRVEREMEIKALQTVLETSATDLQSAIDARTAAEDTLRDLQIVHSTQMDEHVALKAQVDSLTKGLSDKDAETRQISAELLRMGERKQIADARGSAEESELTEAIQGLTSSVQEKEGVIIQLRGKLQEKDASMESLRVAVDEKVAVVDRLEVIVDEKDTSNEALERKLEQEMEALAKLRELSDKNGIARDEALSEVGAALTQTKDLLAQREGELANKSAEVETLGLECERLRVEYKQVTGELTSKCAEVETVSTECERLNVEYKKVEEQVVSLSEDKVRLGEENAQLTDELNGVCEELRALDEAHTRAVERIARKCEEITTIQENISLLQETAANLESELGSMRSEREALHSTVAALEATASEKEMLITEFRAQIGMLRGDMDKERKSGSLEMERLHARVKDLEGHLASACSEKAELEDARAQLELQVDTLQSELREAREGGTHEVNQKQQEIDAGKEEKVKADEALAEMRVVCATAEERVKALKEAERELGEEISVIKTEKQSVEDALKELQMTLDISHEAHEAQIAELQTTVERLNVQQDRADDALRHLGEREKALLRDSESLRGELETAHNELASVQQVLESTRDECGVMEKEKAVVAEEMCALKLSTDEYECKVVQLQSEVDEAQEKFGTLEQEKIAVEDQLRVLEEKHVVCVTEGEAMHRELAALSESLGVLEAEKLALEGAVQAADVHTMELEVQIKVSNNKHNESLQEMEETKSILTSLRDDLSIVKREKLDLEVAQRAADTHVQSLEGQLQALTEQLSIAMADGSDVSKSLSEELRKVEAEKMHAVCARQEMEEEKDRANEEVGRMKEKVLVAEKELEASVEKGLALENELAECQLQMGACVREHNTEKQRLCEEKDSIEDELKEMQQTHMETVQEMQELSAHVASLSVEAQRITDEHLAAVEGAQRERTIKKERITELEREAETRGQEIERLEKEVAVKTSLIEGGDADRATQMEELQKQIQVLEADVEQHKTELVVASESATGTRNELDAKVHDLEQRNEEHVREMKGLEESVGRLNAQNDTLATEHAQMEESTSATLAKAEEALVKLKAEMEEKLKDGYDIEIGHLKAELSDACTRRDGFREQLEYLKEEKYIIEEELQGIATQYDISQEEAREDIRAIEARLNEAQAMAEFGSHELQRQGAEMQRQSDEHRSQNADLRNELDEALERETAVREACEGLEDAAGDLNERVVELERTLDEKEESMRALRDSQDSELHVRLTDALERETAAKEAVQALEIVVERLKTEIVLLEAKVAQLQEKLTEKDNTLLDKETVLRETEDEFKAKEEEYRKRSGSLEGLELEKQDLMARIECLMGEAEDNENALERVQNELESMQRERDECVQEIEHVREEAKQNMDEVSGALQTARESVEEHAAQYESFARDMQNKMEAVEGVLRTREEQLSEAERERDVCLQQLEEFDGVQGANAAEVSELQTELEDVKQQLRDSEEYVQVLEEKEKDMQRAVEALDSELKDACARRDSLEDVLAEAQAVERERLEGDENLERELTEVKDELEKCWRDLQENSKHNEALEEEKATLLDRIRQTEAAKGTISEQLVTMECERDEALSHSEARIRELEESLQTATTEQREVAALRSEVEAQLDMYRTKIVQLESGQGDTHARLADSEVKVKELQSMLRDASARKKEEQGKVAAHVDTIKSLEKQKSSVSARLMDAEVKVEELREIVKEASTKLKDFDECKAELADLKEVYLEIVGVNEEILRNQTTQMDKATSRHALIAKEMVETHAKSVQTLREEYEERIRVVEEMLQAILVEHRDKKEKLSLEIESLRQELETSRKDMCEHVRVNEEIEALEREVQRVRSGRDSDVQLIRAEMEEAEQRYADECEALKDAIEVGKQQMASVKLKAKAVIQDMTEQVNTEKKNGLLLEQVVKDMEERVKVEETVKNEYVLHSQDLERKLAEVREGSESGLTWELDDNVRACKECGESFTPFKRKHHCRACGKIFCNPCSGVKTDPESGVQVRMCDGCYKARDGMVKRFVSGVGDELFSAKAHARGSSSRTDR</sequence>
<name>A0A0L0GF98_9EUKA</name>
<organism evidence="8 9">
    <name type="scientific">Sphaeroforma arctica JP610</name>
    <dbReference type="NCBI Taxonomy" id="667725"/>
    <lineage>
        <taxon>Eukaryota</taxon>
        <taxon>Ichthyosporea</taxon>
        <taxon>Ichthyophonida</taxon>
        <taxon>Sphaeroforma</taxon>
    </lineage>
</organism>
<evidence type="ECO:0000256" key="4">
    <source>
        <dbReference type="PROSITE-ProRule" id="PRU00091"/>
    </source>
</evidence>
<reference evidence="8 9" key="1">
    <citation type="submission" date="2011-02" db="EMBL/GenBank/DDBJ databases">
        <title>The Genome Sequence of Sphaeroforma arctica JP610.</title>
        <authorList>
            <consortium name="The Broad Institute Genome Sequencing Platform"/>
            <person name="Russ C."/>
            <person name="Cuomo C."/>
            <person name="Young S.K."/>
            <person name="Zeng Q."/>
            <person name="Gargeya S."/>
            <person name="Alvarado L."/>
            <person name="Berlin A."/>
            <person name="Chapman S.B."/>
            <person name="Chen Z."/>
            <person name="Freedman E."/>
            <person name="Gellesch M."/>
            <person name="Goldberg J."/>
            <person name="Griggs A."/>
            <person name="Gujja S."/>
            <person name="Heilman E."/>
            <person name="Heiman D."/>
            <person name="Howarth C."/>
            <person name="Mehta T."/>
            <person name="Neiman D."/>
            <person name="Pearson M."/>
            <person name="Roberts A."/>
            <person name="Saif S."/>
            <person name="Shea T."/>
            <person name="Shenoy N."/>
            <person name="Sisk P."/>
            <person name="Stolte C."/>
            <person name="Sykes S."/>
            <person name="White J."/>
            <person name="Yandava C."/>
            <person name="Burger G."/>
            <person name="Gray M.W."/>
            <person name="Holland P.W.H."/>
            <person name="King N."/>
            <person name="Lang F.B.F."/>
            <person name="Roger A.J."/>
            <person name="Ruiz-Trillo I."/>
            <person name="Haas B."/>
            <person name="Nusbaum C."/>
            <person name="Birren B."/>
        </authorList>
    </citation>
    <scope>NUCLEOTIDE SEQUENCE [LARGE SCALE GENOMIC DNA]</scope>
    <source>
        <strain evidence="8 9">JP610</strain>
    </source>
</reference>
<dbReference type="InterPro" id="IPR017455">
    <property type="entry name" value="Znf_FYVE-rel"/>
</dbReference>
<dbReference type="InterPro" id="IPR013083">
    <property type="entry name" value="Znf_RING/FYVE/PHD"/>
</dbReference>
<dbReference type="InterPro" id="IPR000306">
    <property type="entry name" value="Znf_FYVE"/>
</dbReference>
<feature type="coiled-coil region" evidence="5">
    <location>
        <begin position="1657"/>
        <end position="1733"/>
    </location>
</feature>
<evidence type="ECO:0000256" key="2">
    <source>
        <dbReference type="ARBA" id="ARBA00022771"/>
    </source>
</evidence>
<protein>
    <recommendedName>
        <fullName evidence="7">FYVE-type domain-containing protein</fullName>
    </recommendedName>
</protein>
<keyword evidence="1" id="KW-0479">Metal-binding</keyword>
<evidence type="ECO:0000313" key="8">
    <source>
        <dbReference type="EMBL" id="KNC87725.1"/>
    </source>
</evidence>
<dbReference type="Gene3D" id="1.10.287.1490">
    <property type="match status" value="2"/>
</dbReference>
<evidence type="ECO:0000256" key="3">
    <source>
        <dbReference type="ARBA" id="ARBA00022833"/>
    </source>
</evidence>
<feature type="non-terminal residue" evidence="8">
    <location>
        <position position="1"/>
    </location>
</feature>
<proteinExistence type="predicted"/>
<keyword evidence="5" id="KW-0175">Coiled coil</keyword>
<feature type="domain" description="FYVE-type" evidence="7">
    <location>
        <begin position="2072"/>
        <end position="2129"/>
    </location>
</feature>